<proteinExistence type="predicted"/>
<feature type="region of interest" description="Disordered" evidence="1">
    <location>
        <begin position="83"/>
        <end position="102"/>
    </location>
</feature>
<dbReference type="Proteomes" id="UP000054843">
    <property type="component" value="Unassembled WGS sequence"/>
</dbReference>
<evidence type="ECO:0000313" key="3">
    <source>
        <dbReference type="Proteomes" id="UP000054843"/>
    </source>
</evidence>
<evidence type="ECO:0000256" key="1">
    <source>
        <dbReference type="SAM" id="MobiDB-lite"/>
    </source>
</evidence>
<gene>
    <name evidence="2" type="ORF">T10_7268</name>
</gene>
<evidence type="ECO:0000313" key="2">
    <source>
        <dbReference type="EMBL" id="KRZ74132.1"/>
    </source>
</evidence>
<accession>A0A0V1MQQ8</accession>
<organism evidence="2 3">
    <name type="scientific">Trichinella papuae</name>
    <dbReference type="NCBI Taxonomy" id="268474"/>
    <lineage>
        <taxon>Eukaryota</taxon>
        <taxon>Metazoa</taxon>
        <taxon>Ecdysozoa</taxon>
        <taxon>Nematoda</taxon>
        <taxon>Enoplea</taxon>
        <taxon>Dorylaimia</taxon>
        <taxon>Trichinellida</taxon>
        <taxon>Trichinellidae</taxon>
        <taxon>Trichinella</taxon>
    </lineage>
</organism>
<keyword evidence="3" id="KW-1185">Reference proteome</keyword>
<protein>
    <submittedName>
        <fullName evidence="2">Uncharacterized protein</fullName>
    </submittedName>
</protein>
<reference evidence="2 3" key="1">
    <citation type="submission" date="2015-01" db="EMBL/GenBank/DDBJ databases">
        <title>Evolution of Trichinella species and genotypes.</title>
        <authorList>
            <person name="Korhonen P.K."/>
            <person name="Edoardo P."/>
            <person name="Giuseppe L.R."/>
            <person name="Gasser R.B."/>
        </authorList>
    </citation>
    <scope>NUCLEOTIDE SEQUENCE [LARGE SCALE GENOMIC DNA]</scope>
    <source>
        <strain evidence="2">ISS1980</strain>
    </source>
</reference>
<dbReference type="AlphaFoldDB" id="A0A0V1MQQ8"/>
<name>A0A0V1MQQ8_9BILA</name>
<sequence>MVDFGRNFHRFASFRHLDKVRLCSTSLISMVNSRLSESIRSKDTESTFPDRKADANEYFRSIRINQRFSLMVADSFERLVNAKNQKPMHGTNQKPFTMGACPGNYSEENRKRLLRPTPGILSGNGSGRMA</sequence>
<dbReference type="EMBL" id="JYDO01000054">
    <property type="protein sequence ID" value="KRZ74132.1"/>
    <property type="molecule type" value="Genomic_DNA"/>
</dbReference>
<comment type="caution">
    <text evidence="2">The sequence shown here is derived from an EMBL/GenBank/DDBJ whole genome shotgun (WGS) entry which is preliminary data.</text>
</comment>